<dbReference type="EMBL" id="FNIE01000007">
    <property type="protein sequence ID" value="SDO09245.1"/>
    <property type="molecule type" value="Genomic_DNA"/>
</dbReference>
<name>A0A1H0GQR7_9ACTN</name>
<reference evidence="1 2" key="1">
    <citation type="submission" date="2016-10" db="EMBL/GenBank/DDBJ databases">
        <authorList>
            <person name="de Groot N.N."/>
        </authorList>
    </citation>
    <scope>NUCLEOTIDE SEQUENCE [LARGE SCALE GENOMIC DNA]</scope>
    <source>
        <strain evidence="1 2">CGMCC 4.2022</strain>
    </source>
</reference>
<proteinExistence type="predicted"/>
<sequence length="82" mass="9217">MDRLPESVDRDILDGRTLPALSAIRASRGCSLREAIDLYGQRYCELHPEPPPPPEQPPTPRVLRFTPDGTLIVFEPPEDNQP</sequence>
<accession>A0A1H0GQR7</accession>
<gene>
    <name evidence="1" type="ORF">SAMN05216259_107226</name>
</gene>
<dbReference type="OrthoDB" id="4566307at2"/>
<dbReference type="Proteomes" id="UP000199341">
    <property type="component" value="Unassembled WGS sequence"/>
</dbReference>
<protein>
    <submittedName>
        <fullName evidence="1">Uncharacterized protein</fullName>
    </submittedName>
</protein>
<organism evidence="1 2">
    <name type="scientific">Actinacidiphila guanduensis</name>
    <dbReference type="NCBI Taxonomy" id="310781"/>
    <lineage>
        <taxon>Bacteria</taxon>
        <taxon>Bacillati</taxon>
        <taxon>Actinomycetota</taxon>
        <taxon>Actinomycetes</taxon>
        <taxon>Kitasatosporales</taxon>
        <taxon>Streptomycetaceae</taxon>
        <taxon>Actinacidiphila</taxon>
    </lineage>
</organism>
<dbReference type="RefSeq" id="WP_093785412.1">
    <property type="nucleotide sequence ID" value="NZ_FNIE01000007.1"/>
</dbReference>
<evidence type="ECO:0000313" key="2">
    <source>
        <dbReference type="Proteomes" id="UP000199341"/>
    </source>
</evidence>
<dbReference type="AlphaFoldDB" id="A0A1H0GQR7"/>
<keyword evidence="2" id="KW-1185">Reference proteome</keyword>
<evidence type="ECO:0000313" key="1">
    <source>
        <dbReference type="EMBL" id="SDO09245.1"/>
    </source>
</evidence>